<dbReference type="InterPro" id="IPR036291">
    <property type="entry name" value="NAD(P)-bd_dom_sf"/>
</dbReference>
<dbReference type="PANTHER" id="PTHR43355:SF2">
    <property type="entry name" value="FLAVIN REDUCTASE (NADPH)"/>
    <property type="match status" value="1"/>
</dbReference>
<protein>
    <submittedName>
        <fullName evidence="2">NAD(P)H-binding protein</fullName>
    </submittedName>
</protein>
<comment type="caution">
    <text evidence="2">The sequence shown here is derived from an EMBL/GenBank/DDBJ whole genome shotgun (WGS) entry which is preliminary data.</text>
</comment>
<dbReference type="EMBL" id="WSLF01000010">
    <property type="protein sequence ID" value="KAE9632925.1"/>
    <property type="molecule type" value="Genomic_DNA"/>
</dbReference>
<dbReference type="InterPro" id="IPR051606">
    <property type="entry name" value="Polyketide_Oxido-like"/>
</dbReference>
<evidence type="ECO:0000259" key="1">
    <source>
        <dbReference type="Pfam" id="PF13460"/>
    </source>
</evidence>
<evidence type="ECO:0000313" key="2">
    <source>
        <dbReference type="EMBL" id="KAE9632925.1"/>
    </source>
</evidence>
<dbReference type="Pfam" id="PF13460">
    <property type="entry name" value="NAD_binding_10"/>
    <property type="match status" value="1"/>
</dbReference>
<evidence type="ECO:0000313" key="3">
    <source>
        <dbReference type="Proteomes" id="UP000483018"/>
    </source>
</evidence>
<dbReference type="Gene3D" id="3.40.50.720">
    <property type="entry name" value="NAD(P)-binding Rossmann-like Domain"/>
    <property type="match status" value="1"/>
</dbReference>
<accession>A0A7C8HGT8</accession>
<dbReference type="RefSeq" id="WP_158741070.1">
    <property type="nucleotide sequence ID" value="NZ_JAFBEP010000001.1"/>
</dbReference>
<keyword evidence="3" id="KW-1185">Reference proteome</keyword>
<dbReference type="AlphaFoldDB" id="A0A7C8HGT8"/>
<dbReference type="SUPFAM" id="SSF51735">
    <property type="entry name" value="NAD(P)-binding Rossmann-fold domains"/>
    <property type="match status" value="1"/>
</dbReference>
<dbReference type="InterPro" id="IPR016040">
    <property type="entry name" value="NAD(P)-bd_dom"/>
</dbReference>
<sequence>MKIGIIAATGKAGNLILKEALNRGHDVTAIVRNKAKLEDQNVKVIEKDIFELTKEDLRQFDVVVNAFGAPMGQEEKHVQAGRVLIDGLKGSNTRLIVVGGAGSLYLDDSHTTLVVETLPEFVHPTAKAQLQNLEELRQTSQLKWTFISPPMSFVPEGKRTGKFKKGKDQLIYNSKGESYISYADFAIAVVDEIENPKHINERFTVAGEAE</sequence>
<dbReference type="Proteomes" id="UP000483018">
    <property type="component" value="Unassembled WGS sequence"/>
</dbReference>
<dbReference type="PANTHER" id="PTHR43355">
    <property type="entry name" value="FLAVIN REDUCTASE (NADPH)"/>
    <property type="match status" value="1"/>
</dbReference>
<dbReference type="GO" id="GO:0016646">
    <property type="term" value="F:oxidoreductase activity, acting on the CH-NH group of donors, NAD or NADP as acceptor"/>
    <property type="evidence" value="ECO:0007669"/>
    <property type="project" value="TreeGrafter"/>
</dbReference>
<dbReference type="OrthoDB" id="9785372at2"/>
<reference evidence="2 3" key="1">
    <citation type="submission" date="2019-12" db="EMBL/GenBank/DDBJ databases">
        <title>Defluviitalea raffinosedens, isolated from a biogas fermenter, genome sequencing and characterization.</title>
        <authorList>
            <person name="Rettenmaier R."/>
            <person name="Schneider M."/>
            <person name="Neuhaus K."/>
            <person name="Liebl W."/>
            <person name="Zverlov V."/>
        </authorList>
    </citation>
    <scope>NUCLEOTIDE SEQUENCE [LARGE SCALE GENOMIC DNA]</scope>
    <source>
        <strain evidence="2 3">249c-K6</strain>
    </source>
</reference>
<feature type="domain" description="NAD(P)-binding" evidence="1">
    <location>
        <begin position="8"/>
        <end position="196"/>
    </location>
</feature>
<proteinExistence type="predicted"/>
<name>A0A7C8HGT8_9FIRM</name>
<dbReference type="CDD" id="cd05244">
    <property type="entry name" value="BVR-B_like_SDR_a"/>
    <property type="match status" value="1"/>
</dbReference>
<organism evidence="2 3">
    <name type="scientific">Defluviitalea raffinosedens</name>
    <dbReference type="NCBI Taxonomy" id="1450156"/>
    <lineage>
        <taxon>Bacteria</taxon>
        <taxon>Bacillati</taxon>
        <taxon>Bacillota</taxon>
        <taxon>Clostridia</taxon>
        <taxon>Lachnospirales</taxon>
        <taxon>Defluviitaleaceae</taxon>
        <taxon>Defluviitalea</taxon>
    </lineage>
</organism>
<gene>
    <name evidence="2" type="ORF">GND95_10385</name>
</gene>